<dbReference type="EMBL" id="CH694371">
    <property type="protein sequence ID" value="EDW37612.1"/>
    <property type="molecule type" value="Genomic_DNA"/>
</dbReference>
<dbReference type="Proteomes" id="UP000008744">
    <property type="component" value="Unassembled WGS sequence"/>
</dbReference>
<dbReference type="AlphaFoldDB" id="B4IRL0"/>
<gene>
    <name evidence="2" type="primary">Dper\GL21471</name>
    <name evidence="2" type="ORF">Dper_GL21471</name>
</gene>
<accession>B4IRL0</accession>
<organism evidence="3">
    <name type="scientific">Drosophila persimilis</name>
    <name type="common">Fruit fly</name>
    <dbReference type="NCBI Taxonomy" id="7234"/>
    <lineage>
        <taxon>Eukaryota</taxon>
        <taxon>Metazoa</taxon>
        <taxon>Ecdysozoa</taxon>
        <taxon>Arthropoda</taxon>
        <taxon>Hexapoda</taxon>
        <taxon>Insecta</taxon>
        <taxon>Pterygota</taxon>
        <taxon>Neoptera</taxon>
        <taxon>Endopterygota</taxon>
        <taxon>Diptera</taxon>
        <taxon>Brachycera</taxon>
        <taxon>Muscomorpha</taxon>
        <taxon>Ephydroidea</taxon>
        <taxon>Drosophilidae</taxon>
        <taxon>Drosophila</taxon>
        <taxon>Sophophora</taxon>
    </lineage>
</organism>
<evidence type="ECO:0000256" key="1">
    <source>
        <dbReference type="SAM" id="Coils"/>
    </source>
</evidence>
<name>B4IRL0_DROPE</name>
<keyword evidence="3" id="KW-1185">Reference proteome</keyword>
<feature type="coiled-coil region" evidence="1">
    <location>
        <begin position="5"/>
        <end position="42"/>
    </location>
</feature>
<evidence type="ECO:0000313" key="2">
    <source>
        <dbReference type="EMBL" id="EDW37612.1"/>
    </source>
</evidence>
<dbReference type="OMA" id="HEQANAN"/>
<dbReference type="HOGENOM" id="CLU_2471433_0_0_1"/>
<reference evidence="2 3" key="1">
    <citation type="journal article" date="2007" name="Nature">
        <title>Evolution of genes and genomes on the Drosophila phylogeny.</title>
        <authorList>
            <consortium name="Drosophila 12 Genomes Consortium"/>
            <person name="Clark A.G."/>
            <person name="Eisen M.B."/>
            <person name="Smith D.R."/>
            <person name="Bergman C.M."/>
            <person name="Oliver B."/>
            <person name="Markow T.A."/>
            <person name="Kaufman T.C."/>
            <person name="Kellis M."/>
            <person name="Gelbart W."/>
            <person name="Iyer V.N."/>
            <person name="Pollard D.A."/>
            <person name="Sackton T.B."/>
            <person name="Larracuente A.M."/>
            <person name="Singh N.D."/>
            <person name="Abad J.P."/>
            <person name="Abt D.N."/>
            <person name="Adryan B."/>
            <person name="Aguade M."/>
            <person name="Akashi H."/>
            <person name="Anderson W.W."/>
            <person name="Aquadro C.F."/>
            <person name="Ardell D.H."/>
            <person name="Arguello R."/>
            <person name="Artieri C.G."/>
            <person name="Barbash D.A."/>
            <person name="Barker D."/>
            <person name="Barsanti P."/>
            <person name="Batterham P."/>
            <person name="Batzoglou S."/>
            <person name="Begun D."/>
            <person name="Bhutkar A."/>
            <person name="Blanco E."/>
            <person name="Bosak S.A."/>
            <person name="Bradley R.K."/>
            <person name="Brand A.D."/>
            <person name="Brent M.R."/>
            <person name="Brooks A.N."/>
            <person name="Brown R.H."/>
            <person name="Butlin R.K."/>
            <person name="Caggese C."/>
            <person name="Calvi B.R."/>
            <person name="Bernardo de Carvalho A."/>
            <person name="Caspi A."/>
            <person name="Castrezana S."/>
            <person name="Celniker S.E."/>
            <person name="Chang J.L."/>
            <person name="Chapple C."/>
            <person name="Chatterji S."/>
            <person name="Chinwalla A."/>
            <person name="Civetta A."/>
            <person name="Clifton S.W."/>
            <person name="Comeron J.M."/>
            <person name="Costello J.C."/>
            <person name="Coyne J.A."/>
            <person name="Daub J."/>
            <person name="David R.G."/>
            <person name="Delcher A.L."/>
            <person name="Delehaunty K."/>
            <person name="Do C.B."/>
            <person name="Ebling H."/>
            <person name="Edwards K."/>
            <person name="Eickbush T."/>
            <person name="Evans J.D."/>
            <person name="Filipski A."/>
            <person name="Findeiss S."/>
            <person name="Freyhult E."/>
            <person name="Fulton L."/>
            <person name="Fulton R."/>
            <person name="Garcia A.C."/>
            <person name="Gardiner A."/>
            <person name="Garfield D.A."/>
            <person name="Garvin B.E."/>
            <person name="Gibson G."/>
            <person name="Gilbert D."/>
            <person name="Gnerre S."/>
            <person name="Godfrey J."/>
            <person name="Good R."/>
            <person name="Gotea V."/>
            <person name="Gravely B."/>
            <person name="Greenberg A.J."/>
            <person name="Griffiths-Jones S."/>
            <person name="Gross S."/>
            <person name="Guigo R."/>
            <person name="Gustafson E.A."/>
            <person name="Haerty W."/>
            <person name="Hahn M.W."/>
            <person name="Halligan D.L."/>
            <person name="Halpern A.L."/>
            <person name="Halter G.M."/>
            <person name="Han M.V."/>
            <person name="Heger A."/>
            <person name="Hillier L."/>
            <person name="Hinrichs A.S."/>
            <person name="Holmes I."/>
            <person name="Hoskins R.A."/>
            <person name="Hubisz M.J."/>
            <person name="Hultmark D."/>
            <person name="Huntley M.A."/>
            <person name="Jaffe D.B."/>
            <person name="Jagadeeshan S."/>
            <person name="Jeck W.R."/>
            <person name="Johnson J."/>
            <person name="Jones C.D."/>
            <person name="Jordan W.C."/>
            <person name="Karpen G.H."/>
            <person name="Kataoka E."/>
            <person name="Keightley P.D."/>
            <person name="Kheradpour P."/>
            <person name="Kirkness E.F."/>
            <person name="Koerich L.B."/>
            <person name="Kristiansen K."/>
            <person name="Kudrna D."/>
            <person name="Kulathinal R.J."/>
            <person name="Kumar S."/>
            <person name="Kwok R."/>
            <person name="Lander E."/>
            <person name="Langley C.H."/>
            <person name="Lapoint R."/>
            <person name="Lazzaro B.P."/>
            <person name="Lee S.J."/>
            <person name="Levesque L."/>
            <person name="Li R."/>
            <person name="Lin C.F."/>
            <person name="Lin M.F."/>
            <person name="Lindblad-Toh K."/>
            <person name="Llopart A."/>
            <person name="Long M."/>
            <person name="Low L."/>
            <person name="Lozovsky E."/>
            <person name="Lu J."/>
            <person name="Luo M."/>
            <person name="Machado C.A."/>
            <person name="Makalowski W."/>
            <person name="Marzo M."/>
            <person name="Matsuda M."/>
            <person name="Matzkin L."/>
            <person name="McAllister B."/>
            <person name="McBride C.S."/>
            <person name="McKernan B."/>
            <person name="McKernan K."/>
            <person name="Mendez-Lago M."/>
            <person name="Minx P."/>
            <person name="Mollenhauer M.U."/>
            <person name="Montooth K."/>
            <person name="Mount S.M."/>
            <person name="Mu X."/>
            <person name="Myers E."/>
            <person name="Negre B."/>
            <person name="Newfeld S."/>
            <person name="Nielsen R."/>
            <person name="Noor M.A."/>
            <person name="O'Grady P."/>
            <person name="Pachter L."/>
            <person name="Papaceit M."/>
            <person name="Parisi M.J."/>
            <person name="Parisi M."/>
            <person name="Parts L."/>
            <person name="Pedersen J.S."/>
            <person name="Pesole G."/>
            <person name="Phillippy A.M."/>
            <person name="Ponting C.P."/>
            <person name="Pop M."/>
            <person name="Porcelli D."/>
            <person name="Powell J.R."/>
            <person name="Prohaska S."/>
            <person name="Pruitt K."/>
            <person name="Puig M."/>
            <person name="Quesneville H."/>
            <person name="Ram K.R."/>
            <person name="Rand D."/>
            <person name="Rasmussen M.D."/>
            <person name="Reed L.K."/>
            <person name="Reenan R."/>
            <person name="Reily A."/>
            <person name="Remington K.A."/>
            <person name="Rieger T.T."/>
            <person name="Ritchie M.G."/>
            <person name="Robin C."/>
            <person name="Rogers Y.H."/>
            <person name="Rohde C."/>
            <person name="Rozas J."/>
            <person name="Rubenfield M.J."/>
            <person name="Ruiz A."/>
            <person name="Russo S."/>
            <person name="Salzberg S.L."/>
            <person name="Sanchez-Gracia A."/>
            <person name="Saranga D.J."/>
            <person name="Sato H."/>
            <person name="Schaeffer S.W."/>
            <person name="Schatz M.C."/>
            <person name="Schlenke T."/>
            <person name="Schwartz R."/>
            <person name="Segarra C."/>
            <person name="Singh R.S."/>
            <person name="Sirot L."/>
            <person name="Sirota M."/>
            <person name="Sisneros N.B."/>
            <person name="Smith C.D."/>
            <person name="Smith T.F."/>
            <person name="Spieth J."/>
            <person name="Stage D.E."/>
            <person name="Stark A."/>
            <person name="Stephan W."/>
            <person name="Strausberg R.L."/>
            <person name="Strempel S."/>
            <person name="Sturgill D."/>
            <person name="Sutton G."/>
            <person name="Sutton G.G."/>
            <person name="Tao W."/>
            <person name="Teichmann S."/>
            <person name="Tobari Y.N."/>
            <person name="Tomimura Y."/>
            <person name="Tsolas J.M."/>
            <person name="Valente V.L."/>
            <person name="Venter E."/>
            <person name="Venter J.C."/>
            <person name="Vicario S."/>
            <person name="Vieira F.G."/>
            <person name="Vilella A.J."/>
            <person name="Villasante A."/>
            <person name="Walenz B."/>
            <person name="Wang J."/>
            <person name="Wasserman M."/>
            <person name="Watts T."/>
            <person name="Wilson D."/>
            <person name="Wilson R.K."/>
            <person name="Wing R.A."/>
            <person name="Wolfner M.F."/>
            <person name="Wong A."/>
            <person name="Wong G.K."/>
            <person name="Wu C.I."/>
            <person name="Wu G."/>
            <person name="Yamamoto D."/>
            <person name="Yang H.P."/>
            <person name="Yang S.P."/>
            <person name="Yorke J.A."/>
            <person name="Yoshida K."/>
            <person name="Zdobnov E."/>
            <person name="Zhang P."/>
            <person name="Zhang Y."/>
            <person name="Zimin A.V."/>
            <person name="Baldwin J."/>
            <person name="Abdouelleil A."/>
            <person name="Abdulkadir J."/>
            <person name="Abebe A."/>
            <person name="Abera B."/>
            <person name="Abreu J."/>
            <person name="Acer S.C."/>
            <person name="Aftuck L."/>
            <person name="Alexander A."/>
            <person name="An P."/>
            <person name="Anderson E."/>
            <person name="Anderson S."/>
            <person name="Arachi H."/>
            <person name="Azer M."/>
            <person name="Bachantsang P."/>
            <person name="Barry A."/>
            <person name="Bayul T."/>
            <person name="Berlin A."/>
            <person name="Bessette D."/>
            <person name="Bloom T."/>
            <person name="Blye J."/>
            <person name="Boguslavskiy L."/>
            <person name="Bonnet C."/>
            <person name="Boukhgalter B."/>
            <person name="Bourzgui I."/>
            <person name="Brown A."/>
            <person name="Cahill P."/>
            <person name="Channer S."/>
            <person name="Cheshatsang Y."/>
            <person name="Chuda L."/>
            <person name="Citroen M."/>
            <person name="Collymore A."/>
            <person name="Cooke P."/>
            <person name="Costello M."/>
            <person name="D'Aco K."/>
            <person name="Daza R."/>
            <person name="De Haan G."/>
            <person name="DeGray S."/>
            <person name="DeMaso C."/>
            <person name="Dhargay N."/>
            <person name="Dooley K."/>
            <person name="Dooley E."/>
            <person name="Doricent M."/>
            <person name="Dorje P."/>
            <person name="Dorjee K."/>
            <person name="Dupes A."/>
            <person name="Elong R."/>
            <person name="Falk J."/>
            <person name="Farina A."/>
            <person name="Faro S."/>
            <person name="Ferguson D."/>
            <person name="Fisher S."/>
            <person name="Foley C.D."/>
            <person name="Franke A."/>
            <person name="Friedrich D."/>
            <person name="Gadbois L."/>
            <person name="Gearin G."/>
            <person name="Gearin C.R."/>
            <person name="Giannoukos G."/>
            <person name="Goode T."/>
            <person name="Graham J."/>
            <person name="Grandbois E."/>
            <person name="Grewal S."/>
            <person name="Gyaltsen K."/>
            <person name="Hafez N."/>
            <person name="Hagos B."/>
            <person name="Hall J."/>
            <person name="Henson C."/>
            <person name="Hollinger A."/>
            <person name="Honan T."/>
            <person name="Huard M.D."/>
            <person name="Hughes L."/>
            <person name="Hurhula B."/>
            <person name="Husby M.E."/>
            <person name="Kamat A."/>
            <person name="Kanga B."/>
            <person name="Kashin S."/>
            <person name="Khazanovich D."/>
            <person name="Kisner P."/>
            <person name="Lance K."/>
            <person name="Lara M."/>
            <person name="Lee W."/>
            <person name="Lennon N."/>
            <person name="Letendre F."/>
            <person name="LeVine R."/>
            <person name="Lipovsky A."/>
            <person name="Liu X."/>
            <person name="Liu J."/>
            <person name="Liu S."/>
            <person name="Lokyitsang T."/>
            <person name="Lokyitsang Y."/>
            <person name="Lubonja R."/>
            <person name="Lui A."/>
            <person name="MacDonald P."/>
            <person name="Magnisalis V."/>
            <person name="Maru K."/>
            <person name="Matthews C."/>
            <person name="McCusker W."/>
            <person name="McDonough S."/>
            <person name="Mehta T."/>
            <person name="Meldrim J."/>
            <person name="Meneus L."/>
            <person name="Mihai O."/>
            <person name="Mihalev A."/>
            <person name="Mihova T."/>
            <person name="Mittelman R."/>
            <person name="Mlenga V."/>
            <person name="Montmayeur A."/>
            <person name="Mulrain L."/>
            <person name="Navidi A."/>
            <person name="Naylor J."/>
            <person name="Negash T."/>
            <person name="Nguyen T."/>
            <person name="Nguyen N."/>
            <person name="Nicol R."/>
            <person name="Norbu C."/>
            <person name="Norbu N."/>
            <person name="Novod N."/>
            <person name="O'Neill B."/>
            <person name="Osman S."/>
            <person name="Markiewicz E."/>
            <person name="Oyono O.L."/>
            <person name="Patti C."/>
            <person name="Phunkhang P."/>
            <person name="Pierre F."/>
            <person name="Priest M."/>
            <person name="Raghuraman S."/>
            <person name="Rege F."/>
            <person name="Reyes R."/>
            <person name="Rise C."/>
            <person name="Rogov P."/>
            <person name="Ross K."/>
            <person name="Ryan E."/>
            <person name="Settipalli S."/>
            <person name="Shea T."/>
            <person name="Sherpa N."/>
            <person name="Shi L."/>
            <person name="Shih D."/>
            <person name="Sparrow T."/>
            <person name="Spaulding J."/>
            <person name="Stalker J."/>
            <person name="Stange-Thomann N."/>
            <person name="Stavropoulos S."/>
            <person name="Stone C."/>
            <person name="Strader C."/>
            <person name="Tesfaye S."/>
            <person name="Thomson T."/>
            <person name="Thoulutsang Y."/>
            <person name="Thoulutsang D."/>
            <person name="Topham K."/>
            <person name="Topping I."/>
            <person name="Tsamla T."/>
            <person name="Vassiliev H."/>
            <person name="Vo A."/>
            <person name="Wangchuk T."/>
            <person name="Wangdi T."/>
            <person name="Weiand M."/>
            <person name="Wilkinson J."/>
            <person name="Wilson A."/>
            <person name="Yadav S."/>
            <person name="Young G."/>
            <person name="Yu Q."/>
            <person name="Zembek L."/>
            <person name="Zhong D."/>
            <person name="Zimmer A."/>
            <person name="Zwirko Z."/>
            <person name="Jaffe D.B."/>
            <person name="Alvarez P."/>
            <person name="Brockman W."/>
            <person name="Butler J."/>
            <person name="Chin C."/>
            <person name="Gnerre S."/>
            <person name="Grabherr M."/>
            <person name="Kleber M."/>
            <person name="Mauceli E."/>
            <person name="MacCallum I."/>
        </authorList>
    </citation>
    <scope>NUCLEOTIDE SEQUENCE [LARGE SCALE GENOMIC DNA]</scope>
    <source>
        <strain evidence="3">MSH-3 / Tucson 14011-0111.49</strain>
    </source>
</reference>
<keyword evidence="1" id="KW-0175">Coiled coil</keyword>
<protein>
    <submittedName>
        <fullName evidence="2">GL21471</fullName>
    </submittedName>
</protein>
<sequence length="88" mass="10051">MAGEIHNLTKRVQFLEDKLSETQNLTQEIENMEAQFKLQLHEQANANIASSLRIHGVPYVEGEKLKHVFNNLCLRLNRTPAPAIKEIS</sequence>
<proteinExistence type="predicted"/>
<evidence type="ECO:0000313" key="3">
    <source>
        <dbReference type="Proteomes" id="UP000008744"/>
    </source>
</evidence>